<dbReference type="EMBL" id="CAJZBQ010000032">
    <property type="protein sequence ID" value="CAG9322458.1"/>
    <property type="molecule type" value="Genomic_DNA"/>
</dbReference>
<gene>
    <name evidence="3" type="ORF">BSTOLATCC_MIC31591</name>
</gene>
<comment type="caution">
    <text evidence="3">The sequence shown here is derived from an EMBL/GenBank/DDBJ whole genome shotgun (WGS) entry which is preliminary data.</text>
</comment>
<dbReference type="InterPro" id="IPR052994">
    <property type="entry name" value="Tiny_macrocysts_regulators"/>
</dbReference>
<evidence type="ECO:0000313" key="3">
    <source>
        <dbReference type="EMBL" id="CAG9322458.1"/>
    </source>
</evidence>
<evidence type="ECO:0000256" key="2">
    <source>
        <dbReference type="SAM" id="Phobius"/>
    </source>
</evidence>
<keyword evidence="2" id="KW-0812">Transmembrane</keyword>
<dbReference type="PANTHER" id="PTHR31600">
    <property type="entry name" value="TINY MACROCYSTS PROTEIN B-RELATED"/>
    <property type="match status" value="1"/>
</dbReference>
<feature type="transmembrane region" description="Helical" evidence="2">
    <location>
        <begin position="1190"/>
        <end position="1215"/>
    </location>
</feature>
<sequence length="1245" mass="144894">MIFKYSAITNDKICEYPGNKDSNLLNYGIGGALACFFLSFFLIFIAFFGELFTADIRHHSCSKNLTARSHSSVDLKLLALRTLFSISHILFGNGNIIKYQITFLVVYLWIYFESLTKLTYYSEIENSIKSCKIFTVTLTLFSVLLAAAMDNAGVAFMLIFFMQPVWILINFWIVNTRFKYLKKKSVSFESQYDFERTIRALLCNKTLENKREVLDHFAACYTNKRMLKDKLLVIWEVNFCTFSMKDEILARIKLTKIKSAIGTIEGIIQEWRAVENINERDTSSLEINYLEYLADFDKIKKQDEEICCTLIDLWSEFSARNPQFKKIYHLVIRSSYLLSSLKKVYTKLVVKHKHLELYDLYISFLESILGETDQARIINRLKNGISHQLNFAKAYDAKLGTYDESNGIILISANEKSFGIITYMNNSASQLLKGSITDLIGTHLHYYIPSPYSYQHDDYMKEYYKNYTNDQTPHKGWFFLQNTLGYLVECMFLIKLTAYYNNAYFLVSLTPRNTSRQFAIISPEGLIYNYTDLFPYYLGTGLSNVRNYSITELLPILDLTENKLFKPLIIQHKGRKLAIIHTTKQLRLATIHMIIIVYNDNEIKQWKAGEDKDQIEYFKKTEINTSSEEKSYLDTSVLSQETGAKVKFQKLDSFRSLEESQIQSEEDKDVEMNRLLKRVSTKSEKDDENDDKSENQHSSLSNSSTSIVSKYVGKIFRNLKIFERILLFCMLAVIGTNIAILGYIYQDTVNTSSLDVFSHFGTLMFHLVNSAELARSIDSEKKSNIYNLTRDLATFKSTITKLKDLRSYILSDYDDWSYCKSSEIVVDNVVPVWIFEPSTHISKFNFYDEINLFIKHGDSLIDLISNNRTYTMEDVKFFGLNSLGFTYKVTQNAMNDLVDCEVNRVKHIGKYINSLIFTGLGLLLLFIGILAGYAIYMNRYYDEFWNFIKQISLICWADLKAIYIDRLLKIHGIDYKTDQTPVVYSKRLKTTKKIQSRIYIKYLWRLSIFLVIAACYYFILQFYLYNKCENYLIDRPKLILNLITKRTLLSRMSVFARDIASTSNLRWFPNSYALPQSKNAFCSTSRKFKIENSKLRNSNFLSLMTQNMKTRLFEEWDSTNDYYLHHGSYIASNLIYLEARFLSNTPSGLENVPYFSNYIGNESALQVALDSDYDIIDKNSKEIIKDQLKLLIFVTIAFSLALIFLFLFLYLPFIYKEKNSLNKLKALISIVPSTNIDLRNENLLK</sequence>
<feature type="transmembrane region" description="Helical" evidence="2">
    <location>
        <begin position="914"/>
        <end position="935"/>
    </location>
</feature>
<feature type="transmembrane region" description="Helical" evidence="2">
    <location>
        <begin position="96"/>
        <end position="112"/>
    </location>
</feature>
<dbReference type="PANTHER" id="PTHR31600:SF2">
    <property type="entry name" value="GAMETE ENRICHED GENE 10 PROTEIN-RELATED"/>
    <property type="match status" value="1"/>
</dbReference>
<organism evidence="3 4">
    <name type="scientific">Blepharisma stoltei</name>
    <dbReference type="NCBI Taxonomy" id="1481888"/>
    <lineage>
        <taxon>Eukaryota</taxon>
        <taxon>Sar</taxon>
        <taxon>Alveolata</taxon>
        <taxon>Ciliophora</taxon>
        <taxon>Postciliodesmatophora</taxon>
        <taxon>Heterotrichea</taxon>
        <taxon>Heterotrichida</taxon>
        <taxon>Blepharismidae</taxon>
        <taxon>Blepharisma</taxon>
    </lineage>
</organism>
<keyword evidence="2" id="KW-1133">Transmembrane helix</keyword>
<feature type="transmembrane region" description="Helical" evidence="2">
    <location>
        <begin position="1002"/>
        <end position="1025"/>
    </location>
</feature>
<feature type="transmembrane region" description="Helical" evidence="2">
    <location>
        <begin position="155"/>
        <end position="174"/>
    </location>
</feature>
<dbReference type="PROSITE" id="PS51257">
    <property type="entry name" value="PROKAR_LIPOPROTEIN"/>
    <property type="match status" value="1"/>
</dbReference>
<proteinExistence type="predicted"/>
<name>A0AAU9JDQ7_9CILI</name>
<evidence type="ECO:0000313" key="4">
    <source>
        <dbReference type="Proteomes" id="UP001162131"/>
    </source>
</evidence>
<protein>
    <submittedName>
        <fullName evidence="3">Uncharacterized protein</fullName>
    </submittedName>
</protein>
<keyword evidence="2" id="KW-0472">Membrane</keyword>
<accession>A0AAU9JDQ7</accession>
<evidence type="ECO:0000256" key="1">
    <source>
        <dbReference type="SAM" id="MobiDB-lite"/>
    </source>
</evidence>
<dbReference type="Proteomes" id="UP001162131">
    <property type="component" value="Unassembled WGS sequence"/>
</dbReference>
<keyword evidence="4" id="KW-1185">Reference proteome</keyword>
<feature type="transmembrane region" description="Helical" evidence="2">
    <location>
        <begin position="27"/>
        <end position="52"/>
    </location>
</feature>
<feature type="region of interest" description="Disordered" evidence="1">
    <location>
        <begin position="679"/>
        <end position="701"/>
    </location>
</feature>
<dbReference type="Gene3D" id="3.30.450.20">
    <property type="entry name" value="PAS domain"/>
    <property type="match status" value="1"/>
</dbReference>
<reference evidence="3" key="1">
    <citation type="submission" date="2021-09" db="EMBL/GenBank/DDBJ databases">
        <authorList>
            <consortium name="AG Swart"/>
            <person name="Singh M."/>
            <person name="Singh A."/>
            <person name="Seah K."/>
            <person name="Emmerich C."/>
        </authorList>
    </citation>
    <scope>NUCLEOTIDE SEQUENCE</scope>
    <source>
        <strain evidence="3">ATCC30299</strain>
    </source>
</reference>
<dbReference type="AlphaFoldDB" id="A0AAU9JDQ7"/>
<feature type="transmembrane region" description="Helical" evidence="2">
    <location>
        <begin position="725"/>
        <end position="745"/>
    </location>
</feature>